<reference evidence="2 3" key="1">
    <citation type="submission" date="2019-12" db="EMBL/GenBank/DDBJ databases">
        <title>Genomic-based taxomic classification of the family Erythrobacteraceae.</title>
        <authorList>
            <person name="Xu L."/>
        </authorList>
    </citation>
    <scope>NUCLEOTIDE SEQUENCE [LARGE SCALE GENOMIC DNA]</scope>
    <source>
        <strain evidence="2 3">S36</strain>
    </source>
</reference>
<accession>A0A6I4TX54</accession>
<evidence type="ECO:0000313" key="2">
    <source>
        <dbReference type="EMBL" id="MXO99681.1"/>
    </source>
</evidence>
<dbReference type="EMBL" id="WTYJ01000002">
    <property type="protein sequence ID" value="MXO99681.1"/>
    <property type="molecule type" value="Genomic_DNA"/>
</dbReference>
<dbReference type="OrthoDB" id="7405225at2"/>
<gene>
    <name evidence="2" type="ORF">GRI97_11840</name>
</gene>
<dbReference type="AlphaFoldDB" id="A0A6I4TX54"/>
<feature type="signal peptide" evidence="1">
    <location>
        <begin position="1"/>
        <end position="28"/>
    </location>
</feature>
<evidence type="ECO:0000313" key="3">
    <source>
        <dbReference type="Proteomes" id="UP000469430"/>
    </source>
</evidence>
<proteinExistence type="predicted"/>
<feature type="chain" id="PRO_5026094568" description="Lipoprotein" evidence="1">
    <location>
        <begin position="29"/>
        <end position="246"/>
    </location>
</feature>
<name>A0A6I4TX54_9SPHN</name>
<evidence type="ECO:0008006" key="4">
    <source>
        <dbReference type="Google" id="ProtNLM"/>
    </source>
</evidence>
<sequence>MNRLPARSRSTVRLGLALAMLLPLGACGPAAESEPADDQDPAVAAALGDPLMVDPDLAGQNAAGNAASIGTQDGSVPSFEMGAETIAAARAEALQLVGGAGKMVKAPEPREISGRLPEGSTLTAAALAAAVPASGDCAARVQYTMDWAARLPVAFPVFPRGAVQEAAGTDAEGCRLRVVNFKAPVPPAEVMDFYYTRAAASGFSTQRVLQDGDDVLAGTKARSSFVIYVRPLPSGGADIDLVTNAR</sequence>
<keyword evidence="3" id="KW-1185">Reference proteome</keyword>
<evidence type="ECO:0000256" key="1">
    <source>
        <dbReference type="SAM" id="SignalP"/>
    </source>
</evidence>
<keyword evidence="1" id="KW-0732">Signal</keyword>
<dbReference type="Proteomes" id="UP000469430">
    <property type="component" value="Unassembled WGS sequence"/>
</dbReference>
<organism evidence="2 3">
    <name type="scientific">Croceibacterium xixiisoli</name>
    <dbReference type="NCBI Taxonomy" id="1476466"/>
    <lineage>
        <taxon>Bacteria</taxon>
        <taxon>Pseudomonadati</taxon>
        <taxon>Pseudomonadota</taxon>
        <taxon>Alphaproteobacteria</taxon>
        <taxon>Sphingomonadales</taxon>
        <taxon>Erythrobacteraceae</taxon>
        <taxon>Croceibacterium</taxon>
    </lineage>
</organism>
<dbReference type="RefSeq" id="WP_161391382.1">
    <property type="nucleotide sequence ID" value="NZ_JBHSCP010000001.1"/>
</dbReference>
<protein>
    <recommendedName>
        <fullName evidence="4">Lipoprotein</fullName>
    </recommendedName>
</protein>
<comment type="caution">
    <text evidence="2">The sequence shown here is derived from an EMBL/GenBank/DDBJ whole genome shotgun (WGS) entry which is preliminary data.</text>
</comment>